<dbReference type="SMART" id="SM00028">
    <property type="entry name" value="TPR"/>
    <property type="match status" value="4"/>
</dbReference>
<evidence type="ECO:0000313" key="3">
    <source>
        <dbReference type="EMBL" id="MFL9877654.1"/>
    </source>
</evidence>
<feature type="repeat" description="TPR" evidence="1">
    <location>
        <begin position="45"/>
        <end position="78"/>
    </location>
</feature>
<evidence type="ECO:0000313" key="4">
    <source>
        <dbReference type="Proteomes" id="UP001629214"/>
    </source>
</evidence>
<proteinExistence type="predicted"/>
<dbReference type="Gene3D" id="3.40.50.150">
    <property type="entry name" value="Vaccinia Virus protein VP39"/>
    <property type="match status" value="1"/>
</dbReference>
<reference evidence="3 4" key="1">
    <citation type="journal article" date="2024" name="Chem. Sci.">
        <title>Discovery of megapolipeptins by genome mining of a Burkholderiales bacteria collection.</title>
        <authorList>
            <person name="Paulo B.S."/>
            <person name="Recchia M.J.J."/>
            <person name="Lee S."/>
            <person name="Fergusson C.H."/>
            <person name="Romanowski S.B."/>
            <person name="Hernandez A."/>
            <person name="Krull N."/>
            <person name="Liu D.Y."/>
            <person name="Cavanagh H."/>
            <person name="Bos A."/>
            <person name="Gray C.A."/>
            <person name="Murphy B.T."/>
            <person name="Linington R.G."/>
            <person name="Eustaquio A.S."/>
        </authorList>
    </citation>
    <scope>NUCLEOTIDE SEQUENCE [LARGE SCALE GENOMIC DNA]</scope>
    <source>
        <strain evidence="3 4">RL21-008-BIB-B</strain>
    </source>
</reference>
<dbReference type="Proteomes" id="UP001629214">
    <property type="component" value="Unassembled WGS sequence"/>
</dbReference>
<dbReference type="RefSeq" id="WP_408166038.1">
    <property type="nucleotide sequence ID" value="NZ_JAQQFR010000002.1"/>
</dbReference>
<feature type="repeat" description="TPR" evidence="1">
    <location>
        <begin position="181"/>
        <end position="214"/>
    </location>
</feature>
<dbReference type="SUPFAM" id="SSF53335">
    <property type="entry name" value="S-adenosyl-L-methionine-dependent methyltransferases"/>
    <property type="match status" value="1"/>
</dbReference>
<dbReference type="Pfam" id="PF13414">
    <property type="entry name" value="TPR_11"/>
    <property type="match status" value="1"/>
</dbReference>
<name>A0ABW8Z3P5_9BURK</name>
<dbReference type="Pfam" id="PF13432">
    <property type="entry name" value="TPR_16"/>
    <property type="match status" value="1"/>
</dbReference>
<dbReference type="EMBL" id="JAQQFR010000002">
    <property type="protein sequence ID" value="MFL9877654.1"/>
    <property type="molecule type" value="Genomic_DNA"/>
</dbReference>
<gene>
    <name evidence="3" type="ORF">PQR63_04650</name>
</gene>
<evidence type="ECO:0000259" key="2">
    <source>
        <dbReference type="Pfam" id="PF08241"/>
    </source>
</evidence>
<comment type="caution">
    <text evidence="3">The sequence shown here is derived from an EMBL/GenBank/DDBJ whole genome shotgun (WGS) entry which is preliminary data.</text>
</comment>
<sequence length="449" mass="50194">MPSIKQHIQTVSLALEQAIDFHAGGDPQRAQEIYRTVLADDPSNAVALHYLGIYLFQAGDHEKGLAHIRLSCELEPENSGWQNDLGNVLFALERFELAMESYQGALQLSPRDPDIWNNLGSAHLKLGDQDTAIIAFRQAIEIAPEFSPALENLGAVYEARGNKFESSVYQCRAFVLPTHEGKSKQMLGICFYFLGRLQEAAEIYQSWLEDEPNHPIATHMYAACSQSDVPKRASNEYLEEHFDHLAKNFDVNLLQNLDYGGPLLISQAMAEITKPARQYNILDIGCGTGLCAPHLAPYAWYLIGVDLSAKMLERAAALHLYDVLEKQEITHYLAVCPDTFDIVAACDTLIYFGDLNQLFDGVARVLKPGGYFVFTTESIIRPEESTGYQLHASGRYRHAETYVDRILRKFGFELRFSRLAKIRDEAGTPITGTVVTVQKIQPPHVQASA</sequence>
<dbReference type="InterPro" id="IPR029063">
    <property type="entry name" value="SAM-dependent_MTases_sf"/>
</dbReference>
<evidence type="ECO:0000256" key="1">
    <source>
        <dbReference type="PROSITE-ProRule" id="PRU00339"/>
    </source>
</evidence>
<dbReference type="InterPro" id="IPR019734">
    <property type="entry name" value="TPR_rpt"/>
</dbReference>
<dbReference type="PROSITE" id="PS50005">
    <property type="entry name" value="TPR"/>
    <property type="match status" value="4"/>
</dbReference>
<dbReference type="Pfam" id="PF08241">
    <property type="entry name" value="Methyltransf_11"/>
    <property type="match status" value="1"/>
</dbReference>
<organism evidence="3 4">
    <name type="scientific">Herbaspirillum rhizosphaerae</name>
    <dbReference type="NCBI Taxonomy" id="346179"/>
    <lineage>
        <taxon>Bacteria</taxon>
        <taxon>Pseudomonadati</taxon>
        <taxon>Pseudomonadota</taxon>
        <taxon>Betaproteobacteria</taxon>
        <taxon>Burkholderiales</taxon>
        <taxon>Oxalobacteraceae</taxon>
        <taxon>Herbaspirillum</taxon>
    </lineage>
</organism>
<dbReference type="SUPFAM" id="SSF48452">
    <property type="entry name" value="TPR-like"/>
    <property type="match status" value="2"/>
</dbReference>
<dbReference type="CDD" id="cd02440">
    <property type="entry name" value="AdoMet_MTases"/>
    <property type="match status" value="1"/>
</dbReference>
<feature type="repeat" description="TPR" evidence="1">
    <location>
        <begin position="79"/>
        <end position="112"/>
    </location>
</feature>
<dbReference type="PROSITE" id="PS50293">
    <property type="entry name" value="TPR_REGION"/>
    <property type="match status" value="1"/>
</dbReference>
<protein>
    <submittedName>
        <fullName evidence="3">Tetratricopeptide repeat protein</fullName>
    </submittedName>
</protein>
<dbReference type="PANTHER" id="PTHR12558">
    <property type="entry name" value="CELL DIVISION CYCLE 16,23,27"/>
    <property type="match status" value="1"/>
</dbReference>
<accession>A0ABW8Z3P5</accession>
<dbReference type="Gene3D" id="1.25.40.10">
    <property type="entry name" value="Tetratricopeptide repeat domain"/>
    <property type="match status" value="1"/>
</dbReference>
<keyword evidence="4" id="KW-1185">Reference proteome</keyword>
<keyword evidence="1" id="KW-0802">TPR repeat</keyword>
<dbReference type="InterPro" id="IPR013216">
    <property type="entry name" value="Methyltransf_11"/>
</dbReference>
<dbReference type="PANTHER" id="PTHR12558:SF13">
    <property type="entry name" value="CELL DIVISION CYCLE PROTEIN 27 HOMOLOG"/>
    <property type="match status" value="1"/>
</dbReference>
<feature type="domain" description="Methyltransferase type 11" evidence="2">
    <location>
        <begin position="282"/>
        <end position="374"/>
    </location>
</feature>
<feature type="repeat" description="TPR" evidence="1">
    <location>
        <begin position="113"/>
        <end position="146"/>
    </location>
</feature>
<dbReference type="InterPro" id="IPR011990">
    <property type="entry name" value="TPR-like_helical_dom_sf"/>
</dbReference>